<evidence type="ECO:0000313" key="2">
    <source>
        <dbReference type="Proteomes" id="UP000250235"/>
    </source>
</evidence>
<dbReference type="Proteomes" id="UP000250235">
    <property type="component" value="Unassembled WGS sequence"/>
</dbReference>
<dbReference type="AlphaFoldDB" id="A0A2Z7D2A7"/>
<organism evidence="1 2">
    <name type="scientific">Dorcoceras hygrometricum</name>
    <dbReference type="NCBI Taxonomy" id="472368"/>
    <lineage>
        <taxon>Eukaryota</taxon>
        <taxon>Viridiplantae</taxon>
        <taxon>Streptophyta</taxon>
        <taxon>Embryophyta</taxon>
        <taxon>Tracheophyta</taxon>
        <taxon>Spermatophyta</taxon>
        <taxon>Magnoliopsida</taxon>
        <taxon>eudicotyledons</taxon>
        <taxon>Gunneridae</taxon>
        <taxon>Pentapetalae</taxon>
        <taxon>asterids</taxon>
        <taxon>lamiids</taxon>
        <taxon>Lamiales</taxon>
        <taxon>Gesneriaceae</taxon>
        <taxon>Didymocarpoideae</taxon>
        <taxon>Trichosporeae</taxon>
        <taxon>Loxocarpinae</taxon>
        <taxon>Dorcoceras</taxon>
    </lineage>
</organism>
<keyword evidence="2" id="KW-1185">Reference proteome</keyword>
<evidence type="ECO:0000313" key="1">
    <source>
        <dbReference type="EMBL" id="KZV53385.1"/>
    </source>
</evidence>
<protein>
    <submittedName>
        <fullName evidence="1">Uncharacterized protein</fullName>
    </submittedName>
</protein>
<accession>A0A2Z7D2A7</accession>
<proteinExistence type="predicted"/>
<name>A0A2Z7D2A7_9LAMI</name>
<reference evidence="1 2" key="1">
    <citation type="journal article" date="2015" name="Proc. Natl. Acad. Sci. U.S.A.">
        <title>The resurrection genome of Boea hygrometrica: A blueprint for survival of dehydration.</title>
        <authorList>
            <person name="Xiao L."/>
            <person name="Yang G."/>
            <person name="Zhang L."/>
            <person name="Yang X."/>
            <person name="Zhao S."/>
            <person name="Ji Z."/>
            <person name="Zhou Q."/>
            <person name="Hu M."/>
            <person name="Wang Y."/>
            <person name="Chen M."/>
            <person name="Xu Y."/>
            <person name="Jin H."/>
            <person name="Xiao X."/>
            <person name="Hu G."/>
            <person name="Bao F."/>
            <person name="Hu Y."/>
            <person name="Wan P."/>
            <person name="Li L."/>
            <person name="Deng X."/>
            <person name="Kuang T."/>
            <person name="Xiang C."/>
            <person name="Zhu J.K."/>
            <person name="Oliver M.J."/>
            <person name="He Y."/>
        </authorList>
    </citation>
    <scope>NUCLEOTIDE SEQUENCE [LARGE SCALE GENOMIC DNA]</scope>
    <source>
        <strain evidence="2">cv. XS01</strain>
    </source>
</reference>
<sequence length="78" mass="9498">MRLKPRVLETTRYPMFCRWMIVPFNMIGMSDGGGGDEAMCRRMACSRLCRRVRKQRLRFVKDKDWHWKLRVCRTTERS</sequence>
<dbReference type="EMBL" id="KQ990517">
    <property type="protein sequence ID" value="KZV53385.1"/>
    <property type="molecule type" value="Genomic_DNA"/>
</dbReference>
<gene>
    <name evidence="1" type="ORF">F511_06527</name>
</gene>